<dbReference type="AlphaFoldDB" id="A0A9N9E1E4"/>
<keyword evidence="3" id="KW-1185">Reference proteome</keyword>
<reference evidence="2" key="1">
    <citation type="submission" date="2021-06" db="EMBL/GenBank/DDBJ databases">
        <authorList>
            <person name="Kallberg Y."/>
            <person name="Tangrot J."/>
            <person name="Rosling A."/>
        </authorList>
    </citation>
    <scope>NUCLEOTIDE SEQUENCE</scope>
    <source>
        <strain evidence="2">87-6 pot B 2015</strain>
    </source>
</reference>
<sequence length="244" mass="28224">FAFSIHTLQEYESNTLTADHLKLWILVHIWSFTDKVFNDIEEVKMVSKKNRERAVPEVIDMKRNAPGRRGDMIIRKITAEFGCAETDRKFEGKRPNMMKDMFNQLCETFDQDEHKTRKLETIGSLHAELMMVLLRLDSSAGYVCRVSRSKPFSIATHIKEFGKTLVISLTWKANKIVENMICLIETDESNEEDQLRRLQDIYDVTPLPSRKRKRVDLPTSLDTPKSKSSKLSKSSGRVKEISLV</sequence>
<evidence type="ECO:0000313" key="3">
    <source>
        <dbReference type="Proteomes" id="UP000789375"/>
    </source>
</evidence>
<name>A0A9N9E1E4_FUNMO</name>
<accession>A0A9N9E1E4</accession>
<dbReference type="Proteomes" id="UP000789375">
    <property type="component" value="Unassembled WGS sequence"/>
</dbReference>
<proteinExistence type="predicted"/>
<feature type="region of interest" description="Disordered" evidence="1">
    <location>
        <begin position="213"/>
        <end position="244"/>
    </location>
</feature>
<evidence type="ECO:0000313" key="2">
    <source>
        <dbReference type="EMBL" id="CAG8661204.1"/>
    </source>
</evidence>
<organism evidence="2 3">
    <name type="scientific">Funneliformis mosseae</name>
    <name type="common">Endomycorrhizal fungus</name>
    <name type="synonym">Glomus mosseae</name>
    <dbReference type="NCBI Taxonomy" id="27381"/>
    <lineage>
        <taxon>Eukaryota</taxon>
        <taxon>Fungi</taxon>
        <taxon>Fungi incertae sedis</taxon>
        <taxon>Mucoromycota</taxon>
        <taxon>Glomeromycotina</taxon>
        <taxon>Glomeromycetes</taxon>
        <taxon>Glomerales</taxon>
        <taxon>Glomeraceae</taxon>
        <taxon>Funneliformis</taxon>
    </lineage>
</organism>
<comment type="caution">
    <text evidence="2">The sequence shown here is derived from an EMBL/GenBank/DDBJ whole genome shotgun (WGS) entry which is preliminary data.</text>
</comment>
<gene>
    <name evidence="2" type="ORF">FMOSSE_LOCUS11949</name>
</gene>
<feature type="non-terminal residue" evidence="2">
    <location>
        <position position="1"/>
    </location>
</feature>
<protein>
    <submittedName>
        <fullName evidence="2">5965_t:CDS:1</fullName>
    </submittedName>
</protein>
<evidence type="ECO:0000256" key="1">
    <source>
        <dbReference type="SAM" id="MobiDB-lite"/>
    </source>
</evidence>
<dbReference type="EMBL" id="CAJVPP010005178">
    <property type="protein sequence ID" value="CAG8661204.1"/>
    <property type="molecule type" value="Genomic_DNA"/>
</dbReference>